<dbReference type="AlphaFoldDB" id="A0A9D1PGW0"/>
<evidence type="ECO:0000313" key="1">
    <source>
        <dbReference type="EMBL" id="HIV61896.1"/>
    </source>
</evidence>
<organism evidence="1 2">
    <name type="scientific">Candidatus Butyricicoccus avistercoris</name>
    <dbReference type="NCBI Taxonomy" id="2838518"/>
    <lineage>
        <taxon>Bacteria</taxon>
        <taxon>Bacillati</taxon>
        <taxon>Bacillota</taxon>
        <taxon>Clostridia</taxon>
        <taxon>Eubacteriales</taxon>
        <taxon>Butyricicoccaceae</taxon>
        <taxon>Butyricicoccus</taxon>
    </lineage>
</organism>
<evidence type="ECO:0000313" key="2">
    <source>
        <dbReference type="Proteomes" id="UP000886808"/>
    </source>
</evidence>
<reference evidence="1" key="1">
    <citation type="journal article" date="2021" name="PeerJ">
        <title>Extensive microbial diversity within the chicken gut microbiome revealed by metagenomics and culture.</title>
        <authorList>
            <person name="Gilroy R."/>
            <person name="Ravi A."/>
            <person name="Getino M."/>
            <person name="Pursley I."/>
            <person name="Horton D.L."/>
            <person name="Alikhan N.F."/>
            <person name="Baker D."/>
            <person name="Gharbi K."/>
            <person name="Hall N."/>
            <person name="Watson M."/>
            <person name="Adriaenssens E.M."/>
            <person name="Foster-Nyarko E."/>
            <person name="Jarju S."/>
            <person name="Secka A."/>
            <person name="Antonio M."/>
            <person name="Oren A."/>
            <person name="Chaudhuri R.R."/>
            <person name="La Ragione R."/>
            <person name="Hildebrand F."/>
            <person name="Pallen M.J."/>
        </authorList>
    </citation>
    <scope>NUCLEOTIDE SEQUENCE</scope>
    <source>
        <strain evidence="1">CHK193-4272</strain>
    </source>
</reference>
<dbReference type="NCBIfam" id="TIGR01537">
    <property type="entry name" value="portal_HK97"/>
    <property type="match status" value="1"/>
</dbReference>
<dbReference type="Proteomes" id="UP000886808">
    <property type="component" value="Unassembled WGS sequence"/>
</dbReference>
<dbReference type="Pfam" id="PF04860">
    <property type="entry name" value="Phage_portal"/>
    <property type="match status" value="1"/>
</dbReference>
<protein>
    <submittedName>
        <fullName evidence="1">Phage portal protein</fullName>
    </submittedName>
</protein>
<comment type="caution">
    <text evidence="1">The sequence shown here is derived from an EMBL/GenBank/DDBJ whole genome shotgun (WGS) entry which is preliminary data.</text>
</comment>
<sequence length="420" mass="47484">MILESVFNKHKDISNRTLTLDSPDGWNTGQTLFGGAELQAMKLPAVNACIEIIADSIAKMPIYLMNSKTRERVTDNPVLELLTSRPNEIMTAFDYFKLMESRRIAYGNAYAIIIRDKFGIPCELLPVEAGYMTPFFDDKGKLWYVGTNPKTGEYRKFWDCDIIHYKAFSVDGIEGVSYLKRGAMVIEAALQSQKYEKNFYANGARLTGVLTTETDLTNKPEIVMEDGSKISIKDAIRASWDKIYSGADNAYRTAVLDFGMKYTPISASNKDAQFIESKAASIEDIGRLFNIPLYKLGVGKQTYASNVQASIEYMQRTLSPIVTPIEQEDTYKLLTIDQRTKLNLQIRRNMMGELRGDWASRADWFKAMSETGVYSVNDIRQLEDMPNVEGGDSRKASLNYVPLHLWEDLSVKRNEGGENK</sequence>
<accession>A0A9D1PGW0</accession>
<name>A0A9D1PGW0_9FIRM</name>
<proteinExistence type="predicted"/>
<dbReference type="InterPro" id="IPR006427">
    <property type="entry name" value="Portal_HK97"/>
</dbReference>
<dbReference type="InterPro" id="IPR006944">
    <property type="entry name" value="Phage/GTA_portal"/>
</dbReference>
<gene>
    <name evidence="1" type="ORF">H9746_03480</name>
</gene>
<dbReference type="EMBL" id="DXIE01000026">
    <property type="protein sequence ID" value="HIV61896.1"/>
    <property type="molecule type" value="Genomic_DNA"/>
</dbReference>
<reference evidence="1" key="2">
    <citation type="submission" date="2021-04" db="EMBL/GenBank/DDBJ databases">
        <authorList>
            <person name="Gilroy R."/>
        </authorList>
    </citation>
    <scope>NUCLEOTIDE SEQUENCE</scope>
    <source>
        <strain evidence="1">CHK193-4272</strain>
    </source>
</reference>